<dbReference type="SUPFAM" id="SSF53098">
    <property type="entry name" value="Ribonuclease H-like"/>
    <property type="match status" value="1"/>
</dbReference>
<feature type="compositionally biased region" description="Polar residues" evidence="1">
    <location>
        <begin position="1110"/>
        <end position="1124"/>
    </location>
</feature>
<dbReference type="EMBL" id="MU827316">
    <property type="protein sequence ID" value="KAJ7358713.1"/>
    <property type="molecule type" value="Genomic_DNA"/>
</dbReference>
<gene>
    <name evidence="2" type="ORF">OS493_022157</name>
</gene>
<feature type="region of interest" description="Disordered" evidence="1">
    <location>
        <begin position="1109"/>
        <end position="1144"/>
    </location>
</feature>
<feature type="region of interest" description="Disordered" evidence="1">
    <location>
        <begin position="223"/>
        <end position="311"/>
    </location>
</feature>
<feature type="compositionally biased region" description="Basic and acidic residues" evidence="1">
    <location>
        <begin position="223"/>
        <end position="238"/>
    </location>
</feature>
<feature type="compositionally biased region" description="Low complexity" evidence="1">
    <location>
        <begin position="604"/>
        <end position="621"/>
    </location>
</feature>
<sequence length="1340" mass="147696">MVKVAKRKHGNPFFPVLCAHYGYQFDFLILLSNMERSGLHHSILTQHNVHFADSLLFCNELKDNGEKLLANTRLSLDSLFKKLFPKKSIKDRHRAMGDVDAMVKIFTKTSLRKLLHHMKYSSTKERLEYYISQSGSKQQQTILEEKLCKLDACSKNMSIKKLLKEGVTYNTLRKIFEDCCSFLDFYEVMKTYGIERQVSKVMALHFSGLGLQNQGARAYAKFHEDKPTQVSSEHEENSKALQSDHSGRKPQPKMSSADDRPDDGKLLQSDHSGRTRKPQPKMSAADNLPDAAKSFNQVEGGGEDWESEVATGVPRRDFTLKCTDATPLSLGIEDLSYAHSEKTRGKPQANIVHLPSKRHENRNAEIASKRLYGKASKAEVRDGSARSMSNASKQPSERSGRWKKPFKESKQEGRPKKESIFSKRANKKEVLKEKPLKSTGTSEEHSNVKESKPSVDNVCSNEIKPEIEPRRLPCEESRSSGECLLEKSQYTVITGLDSSTTGVVQKFTSVFIGDIAILVPVENSGDDSNGVEFNESDSHVKDKAERASVTTKCSKVVDNSRLNQSRQGPLESHVQDQTEEASITKWNKVGDNSQPDESSTGNAVVPPVSSSQSEHSASHPSHGLLEIHVLEQAEATVTDHNKVMDTLDALNLESSEGNAMISSWMASSCHSEQPPHGGLDETHVQYHAEEATVTSSLNLEQSTGNAMIPNMVVSSVRAEKTSDSNHADGDATTNVTFYSNVTENTNDFTQGSDEFLEGTNHQDATSVVDVTSMNDQGTTCSMNNDSCHDESAIGGNNGMAAPWEQQMPCVSLPSSDYPLDQVAFRSFVVNQGFSSHLDNVNQVHRDLQAELSSESSSTSGEQPMDVFSRQPPLGAERGYTPDVQQQPLQLPWVGNANDGIPQMSSGPGFSYNQTSFPSLGNPYGTFHQAQQALPLLKPCYPSFAYPNHVRPMIQPHMAQPPQQVFMAPPFQYRNQMMFSNIAPPSVGFPAQFQTQMYPFLQAATSYSYPSVPFCGNPYEQAQQTTGATVDVNSAVLMHPTDALSQGGPAVDDYPSPTMDSNASRESEDVREDSSSELSSSDSSFEVMIASSTNQMYDNSCLAQESLPILTENNSGPSTSVTYQDDQNETKGALKEKDISSDKLSESGNDYQVFSLSHLCCKEVSSDDTHLNKLKDGFFSYQLSEAQEDPVHKQITILSREESAMSMGRRLSPDGSSMDGVCYDSPSDASSVQNVERTFEGKITSTSNWQDTSEENCSYRPSDVKQKGAERRRERSLSPKPQHIQGSQTGSRRNKGTQASSDLKPVSGLSSQSVVPDACPDVITQSVSSKNTNNPYKTTRS</sequence>
<feature type="region of interest" description="Disordered" evidence="1">
    <location>
        <begin position="338"/>
        <end position="462"/>
    </location>
</feature>
<evidence type="ECO:0000313" key="3">
    <source>
        <dbReference type="Proteomes" id="UP001163046"/>
    </source>
</evidence>
<dbReference type="OrthoDB" id="5971833at2759"/>
<keyword evidence="3" id="KW-1185">Reference proteome</keyword>
<comment type="caution">
    <text evidence="2">The sequence shown here is derived from an EMBL/GenBank/DDBJ whole genome shotgun (WGS) entry which is preliminary data.</text>
</comment>
<feature type="compositionally biased region" description="Basic and acidic residues" evidence="1">
    <location>
        <begin position="1261"/>
        <end position="1276"/>
    </location>
</feature>
<feature type="compositionally biased region" description="Polar residues" evidence="1">
    <location>
        <begin position="1322"/>
        <end position="1340"/>
    </location>
</feature>
<feature type="compositionally biased region" description="Polar residues" evidence="1">
    <location>
        <begin position="1226"/>
        <end position="1235"/>
    </location>
</feature>
<protein>
    <submittedName>
        <fullName evidence="2">Uncharacterized protein</fullName>
    </submittedName>
</protein>
<dbReference type="Proteomes" id="UP001163046">
    <property type="component" value="Unassembled WGS sequence"/>
</dbReference>
<proteinExistence type="predicted"/>
<feature type="region of interest" description="Disordered" evidence="1">
    <location>
        <begin position="848"/>
        <end position="875"/>
    </location>
</feature>
<feature type="compositionally biased region" description="Basic and acidic residues" evidence="1">
    <location>
        <begin position="536"/>
        <end position="546"/>
    </location>
</feature>
<accession>A0A9W9YMQ5</accession>
<dbReference type="InterPro" id="IPR012337">
    <property type="entry name" value="RNaseH-like_sf"/>
</dbReference>
<feature type="compositionally biased region" description="Polar residues" evidence="1">
    <location>
        <begin position="580"/>
        <end position="602"/>
    </location>
</feature>
<feature type="compositionally biased region" description="Basic and acidic residues" evidence="1">
    <location>
        <begin position="256"/>
        <end position="265"/>
    </location>
</feature>
<name>A0A9W9YMQ5_9CNID</name>
<feature type="compositionally biased region" description="Basic and acidic residues" evidence="1">
    <location>
        <begin position="1062"/>
        <end position="1073"/>
    </location>
</feature>
<evidence type="ECO:0000256" key="1">
    <source>
        <dbReference type="SAM" id="MobiDB-lite"/>
    </source>
</evidence>
<reference evidence="2" key="1">
    <citation type="submission" date="2023-01" db="EMBL/GenBank/DDBJ databases">
        <title>Genome assembly of the deep-sea coral Lophelia pertusa.</title>
        <authorList>
            <person name="Herrera S."/>
            <person name="Cordes E."/>
        </authorList>
    </citation>
    <scope>NUCLEOTIDE SEQUENCE</scope>
    <source>
        <strain evidence="2">USNM1676648</strain>
        <tissue evidence="2">Polyp</tissue>
    </source>
</reference>
<feature type="region of interest" description="Disordered" evidence="1">
    <location>
        <begin position="1040"/>
        <end position="1082"/>
    </location>
</feature>
<evidence type="ECO:0000313" key="2">
    <source>
        <dbReference type="EMBL" id="KAJ7358713.1"/>
    </source>
</evidence>
<dbReference type="GO" id="GO:0003676">
    <property type="term" value="F:nucleic acid binding"/>
    <property type="evidence" value="ECO:0007669"/>
    <property type="project" value="InterPro"/>
</dbReference>
<feature type="compositionally biased region" description="Basic and acidic residues" evidence="1">
    <location>
        <begin position="395"/>
        <end position="453"/>
    </location>
</feature>
<feature type="compositionally biased region" description="Basic and acidic residues" evidence="1">
    <location>
        <begin position="1127"/>
        <end position="1144"/>
    </location>
</feature>
<organism evidence="2 3">
    <name type="scientific">Desmophyllum pertusum</name>
    <dbReference type="NCBI Taxonomy" id="174260"/>
    <lineage>
        <taxon>Eukaryota</taxon>
        <taxon>Metazoa</taxon>
        <taxon>Cnidaria</taxon>
        <taxon>Anthozoa</taxon>
        <taxon>Hexacorallia</taxon>
        <taxon>Scleractinia</taxon>
        <taxon>Caryophylliina</taxon>
        <taxon>Caryophylliidae</taxon>
        <taxon>Desmophyllum</taxon>
    </lineage>
</organism>
<feature type="region of interest" description="Disordered" evidence="1">
    <location>
        <begin position="1207"/>
        <end position="1340"/>
    </location>
</feature>
<feature type="compositionally biased region" description="Polar residues" evidence="1">
    <location>
        <begin position="1283"/>
        <end position="1300"/>
    </location>
</feature>
<feature type="region of interest" description="Disordered" evidence="1">
    <location>
        <begin position="523"/>
        <end position="621"/>
    </location>
</feature>
<dbReference type="InterPro" id="IPR036397">
    <property type="entry name" value="RNaseH_sf"/>
</dbReference>
<dbReference type="Gene3D" id="3.30.420.10">
    <property type="entry name" value="Ribonuclease H-like superfamily/Ribonuclease H"/>
    <property type="match status" value="1"/>
</dbReference>